<evidence type="ECO:0000313" key="2">
    <source>
        <dbReference type="Proteomes" id="UP001201549"/>
    </source>
</evidence>
<evidence type="ECO:0000313" key="1">
    <source>
        <dbReference type="EMBL" id="MCS4558088.1"/>
    </source>
</evidence>
<dbReference type="Proteomes" id="UP001201549">
    <property type="component" value="Unassembled WGS sequence"/>
</dbReference>
<accession>A0ABT2FP14</accession>
<gene>
    <name evidence="1" type="ORF">L9G74_16750</name>
</gene>
<dbReference type="RefSeq" id="WP_238897734.1">
    <property type="nucleotide sequence ID" value="NZ_JAKOGG010000016.1"/>
</dbReference>
<keyword evidence="2" id="KW-1185">Reference proteome</keyword>
<comment type="caution">
    <text evidence="1">The sequence shown here is derived from an EMBL/GenBank/DDBJ whole genome shotgun (WGS) entry which is preliminary data.</text>
</comment>
<reference evidence="2" key="1">
    <citation type="submission" date="2023-07" db="EMBL/GenBank/DDBJ databases">
        <title>Shewanella mangrovi sp. nov., an acetaldehyde- degrading bacterium isolated from mangrove sediment.</title>
        <authorList>
            <person name="Liu Y."/>
        </authorList>
    </citation>
    <scope>NUCLEOTIDE SEQUENCE [LARGE SCALE GENOMIC DNA]</scope>
    <source>
        <strain evidence="2">C32</strain>
    </source>
</reference>
<sequence>MVYGAQNYAYLYYERPARKAVKNAKVVATNNKVATEDKPQRVPAFAAHNVATC</sequence>
<protein>
    <submittedName>
        <fullName evidence="1">Uncharacterized protein</fullName>
    </submittedName>
</protein>
<dbReference type="EMBL" id="JAKOGG010000016">
    <property type="protein sequence ID" value="MCS4558088.1"/>
    <property type="molecule type" value="Genomic_DNA"/>
</dbReference>
<proteinExistence type="predicted"/>
<name>A0ABT2FP14_9GAMM</name>
<organism evidence="1 2">
    <name type="scientific">Shewanella electrica</name>
    <dbReference type="NCBI Taxonomy" id="515560"/>
    <lineage>
        <taxon>Bacteria</taxon>
        <taxon>Pseudomonadati</taxon>
        <taxon>Pseudomonadota</taxon>
        <taxon>Gammaproteobacteria</taxon>
        <taxon>Alteromonadales</taxon>
        <taxon>Shewanellaceae</taxon>
        <taxon>Shewanella</taxon>
    </lineage>
</organism>